<name>A0A7C8I922_9PLEO</name>
<dbReference type="EMBL" id="JAADJZ010000007">
    <property type="protein sequence ID" value="KAF2873714.1"/>
    <property type="molecule type" value="Genomic_DNA"/>
</dbReference>
<organism evidence="2 3">
    <name type="scientific">Massariosphaeria phaeospora</name>
    <dbReference type="NCBI Taxonomy" id="100035"/>
    <lineage>
        <taxon>Eukaryota</taxon>
        <taxon>Fungi</taxon>
        <taxon>Dikarya</taxon>
        <taxon>Ascomycota</taxon>
        <taxon>Pezizomycotina</taxon>
        <taxon>Dothideomycetes</taxon>
        <taxon>Pleosporomycetidae</taxon>
        <taxon>Pleosporales</taxon>
        <taxon>Pleosporales incertae sedis</taxon>
        <taxon>Massariosphaeria</taxon>
    </lineage>
</organism>
<proteinExistence type="predicted"/>
<evidence type="ECO:0000256" key="1">
    <source>
        <dbReference type="SAM" id="MobiDB-lite"/>
    </source>
</evidence>
<comment type="caution">
    <text evidence="2">The sequence shown here is derived from an EMBL/GenBank/DDBJ whole genome shotgun (WGS) entry which is preliminary data.</text>
</comment>
<gene>
    <name evidence="2" type="ORF">BDV95DRAFT_351794</name>
</gene>
<dbReference type="AlphaFoldDB" id="A0A7C8I922"/>
<protein>
    <recommendedName>
        <fullName evidence="4">Glycine zipper 2TM domain-containing protein</fullName>
    </recommendedName>
</protein>
<feature type="compositionally biased region" description="Low complexity" evidence="1">
    <location>
        <begin position="37"/>
        <end position="59"/>
    </location>
</feature>
<sequence>MSDPYNQYGQHNQQYNQPPQGQYASPAPGQGYPPPQGYQQAGYDQTQGYPQQQAPSGSSGYYGGGEQQYNHQYNQQYPGAAPANGQFPQQGPYPHDQYPQHSQAPNPYGQPGQQNYGPTDPNAQPEGDRGLMGALGGGAAGFLGGNKMGGHGIMGALAGAVLGSKLEDKKKTKKHGGGGYYH</sequence>
<evidence type="ECO:0008006" key="4">
    <source>
        <dbReference type="Google" id="ProtNLM"/>
    </source>
</evidence>
<feature type="compositionally biased region" description="Polar residues" evidence="1">
    <location>
        <begin position="99"/>
        <end position="117"/>
    </location>
</feature>
<evidence type="ECO:0000313" key="2">
    <source>
        <dbReference type="EMBL" id="KAF2873714.1"/>
    </source>
</evidence>
<feature type="region of interest" description="Disordered" evidence="1">
    <location>
        <begin position="1"/>
        <end position="141"/>
    </location>
</feature>
<dbReference type="Proteomes" id="UP000481861">
    <property type="component" value="Unassembled WGS sequence"/>
</dbReference>
<evidence type="ECO:0000313" key="3">
    <source>
        <dbReference type="Proteomes" id="UP000481861"/>
    </source>
</evidence>
<feature type="compositionally biased region" description="Low complexity" evidence="1">
    <location>
        <begin position="67"/>
        <end position="79"/>
    </location>
</feature>
<keyword evidence="3" id="KW-1185">Reference proteome</keyword>
<accession>A0A7C8I922</accession>
<dbReference type="OrthoDB" id="3798092at2759"/>
<dbReference type="PANTHER" id="PTHR37014">
    <property type="entry name" value="EXPRESSION LETHALITY PROTEIN HEL10, PUTATIVE (AFU_ORTHOLOGUE AFUA_1G06580)-RELATED"/>
    <property type="match status" value="1"/>
</dbReference>
<dbReference type="PANTHER" id="PTHR37014:SF1">
    <property type="entry name" value="EXPRESSION LETHALITY PROTEIN HEL10, PUTATIVE (AFU_ORTHOLOGUE AFUA_1G06580)-RELATED"/>
    <property type="match status" value="1"/>
</dbReference>
<feature type="region of interest" description="Disordered" evidence="1">
    <location>
        <begin position="162"/>
        <end position="182"/>
    </location>
</feature>
<reference evidence="2 3" key="1">
    <citation type="submission" date="2020-01" db="EMBL/GenBank/DDBJ databases">
        <authorList>
            <consortium name="DOE Joint Genome Institute"/>
            <person name="Haridas S."/>
            <person name="Albert R."/>
            <person name="Binder M."/>
            <person name="Bloem J."/>
            <person name="Labutti K."/>
            <person name="Salamov A."/>
            <person name="Andreopoulos B."/>
            <person name="Baker S.E."/>
            <person name="Barry K."/>
            <person name="Bills G."/>
            <person name="Bluhm B.H."/>
            <person name="Cannon C."/>
            <person name="Castanera R."/>
            <person name="Culley D.E."/>
            <person name="Daum C."/>
            <person name="Ezra D."/>
            <person name="Gonzalez J.B."/>
            <person name="Henrissat B."/>
            <person name="Kuo A."/>
            <person name="Liang C."/>
            <person name="Lipzen A."/>
            <person name="Lutzoni F."/>
            <person name="Magnuson J."/>
            <person name="Mondo S."/>
            <person name="Nolan M."/>
            <person name="Ohm R."/>
            <person name="Pangilinan J."/>
            <person name="Park H.-J.H."/>
            <person name="Ramirez L."/>
            <person name="Alfaro M."/>
            <person name="Sun H."/>
            <person name="Tritt A."/>
            <person name="Yoshinaga Y."/>
            <person name="Zwiers L.-H.L."/>
            <person name="Turgeon B.G."/>
            <person name="Goodwin S.B."/>
            <person name="Spatafora J.W."/>
            <person name="Crous P.W."/>
            <person name="Grigoriev I.V."/>
        </authorList>
    </citation>
    <scope>NUCLEOTIDE SEQUENCE [LARGE SCALE GENOMIC DNA]</scope>
    <source>
        <strain evidence="2 3">CBS 611.86</strain>
    </source>
</reference>
<feature type="compositionally biased region" description="Low complexity" evidence="1">
    <location>
        <begin position="1"/>
        <end position="30"/>
    </location>
</feature>